<proteinExistence type="predicted"/>
<dbReference type="Pfam" id="PF16473">
    <property type="entry name" value="Rv2179c-like"/>
    <property type="match status" value="1"/>
</dbReference>
<evidence type="ECO:0000313" key="2">
    <source>
        <dbReference type="EMBL" id="AFA44446.1"/>
    </source>
</evidence>
<accession>H6X3Y0</accession>
<dbReference type="RefSeq" id="YP_007007328.1">
    <property type="nucleotide sequence ID" value="NC_019526.1"/>
</dbReference>
<dbReference type="InterPro" id="IPR033390">
    <property type="entry name" value="Rv2179c-like"/>
</dbReference>
<reference evidence="2 3" key="1">
    <citation type="journal article" date="2012" name="J. Virol.">
        <title>Genome of Klebsiella sp.-Infecting Bacteriophage vB_KleM_RaK2.</title>
        <authorList>
            <person name="Simoliunas E."/>
            <person name="Kaliniene L."/>
            <person name="Truncaite L."/>
            <person name="Klausa V."/>
            <person name="Zajanckauskaite A."/>
            <person name="Meskys R."/>
        </authorList>
    </citation>
    <scope>NUCLEOTIDE SEQUENCE [LARGE SCALE GENOMIC DNA]</scope>
</reference>
<dbReference type="KEGG" id="vg:14012761"/>
<evidence type="ECO:0000259" key="1">
    <source>
        <dbReference type="Pfam" id="PF16473"/>
    </source>
</evidence>
<dbReference type="OrthoDB" id="11610at10239"/>
<dbReference type="GeneID" id="14012761"/>
<evidence type="ECO:0000313" key="3">
    <source>
        <dbReference type="Proteomes" id="UP000007524"/>
    </source>
</evidence>
<protein>
    <submittedName>
        <fullName evidence="2">Putative peptidase</fullName>
    </submittedName>
</protein>
<organism evidence="2 3">
    <name type="scientific">Klebsiella phage vB_KleM_RaK2</name>
    <dbReference type="NCBI Taxonomy" id="1147094"/>
    <lineage>
        <taxon>Viruses</taxon>
        <taxon>Duplodnaviria</taxon>
        <taxon>Heunggongvirae</taxon>
        <taxon>Uroviricota</taxon>
        <taxon>Caudoviricetes</taxon>
        <taxon>Alcyoneusvirus</taxon>
        <taxon>Alcyoneusvirus RaK2</taxon>
    </lineage>
</organism>
<keyword evidence="3" id="KW-1185">Reference proteome</keyword>
<name>H6X3Y0_9CAUD</name>
<feature type="domain" description="3'-5' exoribonuclease Rv2179c-like" evidence="1">
    <location>
        <begin position="106"/>
        <end position="217"/>
    </location>
</feature>
<dbReference type="Proteomes" id="UP000007524">
    <property type="component" value="Segment"/>
</dbReference>
<dbReference type="EMBL" id="JQ513383">
    <property type="protein sequence ID" value="AFA44446.1"/>
    <property type="molecule type" value="Genomic_DNA"/>
</dbReference>
<sequence length="226" mass="26052">MTKLLSLDIESFGVPERSGYNIVVPNYAVVLIPDNPMHLIESFSYVKLPFQPQVENGLKVDAGSMDFWFNECRKYYPNALNEVTSTFNLKEPEVYQVTKSSRFKSNDVISMWKDLRYNIYGEEESLEIWGNGCNFDCSILQANHLLQFNKGDLWNYASPQNARSLKRLLSAEEREEMDEIVKKQLLKFTDFAAGHGFNALELHHPLYDAAREAIQISYCLNKKSSK</sequence>
<gene>
    <name evidence="2" type="ORF">RaK2_00173</name>
</gene>